<evidence type="ECO:0000313" key="3">
    <source>
        <dbReference type="EMBL" id="CUQ83592.1"/>
    </source>
</evidence>
<sequence length="275" mass="31787">MLRELAVNTRVIYYLMALLGMIGVLAKAVNQQTLNQMLKAAGNMSKSTHRLIKLVRAKYEHACMVHDSVENTNAFVEKYIYEYRGFLFGIHTWRQMELLTVWFVGILAALGAFECYITYGFSDAAYQYIETGLAEMVLLFVISHLSDEQYKLNAVRMYMVDYLENNCAFHVKRQRTTDREELNVIAAENTGKQEWEEKKGEREIHREDNVQNGNKTKAERTELPINIEGEARSVEPARNPKGNSERDVDRDSERDSGRNAEREAAIRQILEEFLT</sequence>
<evidence type="ECO:0000256" key="1">
    <source>
        <dbReference type="SAM" id="MobiDB-lite"/>
    </source>
</evidence>
<dbReference type="RefSeq" id="WP_055165945.1">
    <property type="nucleotide sequence ID" value="NZ_CZBX01000003.1"/>
</dbReference>
<accession>A0A173VQJ0</accession>
<feature type="compositionally biased region" description="Basic and acidic residues" evidence="1">
    <location>
        <begin position="193"/>
        <end position="209"/>
    </location>
</feature>
<proteinExistence type="predicted"/>
<feature type="transmembrane region" description="Helical" evidence="2">
    <location>
        <begin position="98"/>
        <end position="119"/>
    </location>
</feature>
<reference evidence="3 4" key="1">
    <citation type="submission" date="2015-09" db="EMBL/GenBank/DDBJ databases">
        <authorList>
            <consortium name="Pathogen Informatics"/>
        </authorList>
    </citation>
    <scope>NUCLEOTIDE SEQUENCE [LARGE SCALE GENOMIC DNA]</scope>
    <source>
        <strain evidence="3 4">2789STDY5834889</strain>
    </source>
</reference>
<evidence type="ECO:0000256" key="2">
    <source>
        <dbReference type="SAM" id="Phobius"/>
    </source>
</evidence>
<keyword evidence="2" id="KW-0472">Membrane</keyword>
<dbReference type="EMBL" id="CZBX01000003">
    <property type="protein sequence ID" value="CUQ83592.1"/>
    <property type="molecule type" value="Genomic_DNA"/>
</dbReference>
<organism evidence="3 4">
    <name type="scientific">[Ruminococcus] torques</name>
    <dbReference type="NCBI Taxonomy" id="33039"/>
    <lineage>
        <taxon>Bacteria</taxon>
        <taxon>Bacillati</taxon>
        <taxon>Bacillota</taxon>
        <taxon>Clostridia</taxon>
        <taxon>Lachnospirales</taxon>
        <taxon>Lachnospiraceae</taxon>
        <taxon>Mediterraneibacter</taxon>
    </lineage>
</organism>
<gene>
    <name evidence="3" type="ORF">ERS852502_00733</name>
</gene>
<dbReference type="OrthoDB" id="9800316at2"/>
<keyword evidence="2" id="KW-0812">Transmembrane</keyword>
<feature type="transmembrane region" description="Helical" evidence="2">
    <location>
        <begin position="125"/>
        <end position="146"/>
    </location>
</feature>
<evidence type="ECO:0000313" key="4">
    <source>
        <dbReference type="Proteomes" id="UP000078383"/>
    </source>
</evidence>
<name>A0A173VQJ0_9FIRM</name>
<protein>
    <submittedName>
        <fullName evidence="3">Uncharacterized protein</fullName>
    </submittedName>
</protein>
<dbReference type="Proteomes" id="UP000078383">
    <property type="component" value="Unassembled WGS sequence"/>
</dbReference>
<dbReference type="AlphaFoldDB" id="A0A173VQJ0"/>
<feature type="region of interest" description="Disordered" evidence="1">
    <location>
        <begin position="193"/>
        <end position="263"/>
    </location>
</feature>
<feature type="compositionally biased region" description="Basic and acidic residues" evidence="1">
    <location>
        <begin position="243"/>
        <end position="263"/>
    </location>
</feature>
<feature type="transmembrane region" description="Helical" evidence="2">
    <location>
        <begin position="12"/>
        <end position="29"/>
    </location>
</feature>
<keyword evidence="2" id="KW-1133">Transmembrane helix</keyword>